<dbReference type="Pfam" id="PF07931">
    <property type="entry name" value="CPT"/>
    <property type="match status" value="2"/>
</dbReference>
<evidence type="ECO:0000313" key="2">
    <source>
        <dbReference type="Proteomes" id="UP000518605"/>
    </source>
</evidence>
<proteinExistence type="predicted"/>
<reference evidence="1 2" key="1">
    <citation type="submission" date="2020-08" db="EMBL/GenBank/DDBJ databases">
        <title>Genomic Encyclopedia of Type Strains, Phase III (KMG-III): the genomes of soil and plant-associated and newly described type strains.</title>
        <authorList>
            <person name="Whitman W."/>
        </authorList>
    </citation>
    <scope>NUCLEOTIDE SEQUENCE [LARGE SCALE GENOMIC DNA]</scope>
    <source>
        <strain evidence="1 2">CECT 8234</strain>
    </source>
</reference>
<dbReference type="EMBL" id="JACHXW010000016">
    <property type="protein sequence ID" value="MBB3154372.1"/>
    <property type="molecule type" value="Genomic_DNA"/>
</dbReference>
<evidence type="ECO:0000313" key="1">
    <source>
        <dbReference type="EMBL" id="MBB3154372.1"/>
    </source>
</evidence>
<keyword evidence="2" id="KW-1185">Reference proteome</keyword>
<accession>A0A7W5CB74</accession>
<sequence>MSQEDKLGQIVILNGNPRAGKSSIASAIQNMFEGVWMNVGGSQFKKMTPEHYQPGISLRPGGERPELEPLIVILYEAMYEAIAAHSRLGLNVVVDVWHHDAYSIPRGILPSCARILSGLPVLFVGVRCPLEVVMQRRIATWNSGYEEDGSVPKPVRLWQQAVHMPGIYDLEVDTSVLSSEECAALVRQRLEEEPPPSAFQRLEVQSRNFYSLQKRGKQMLQVDKPGQIIILNGTPRSGKSSIATVIQNTFEGVWMNMGVDRFMQMTPERYRPGIGLRPGGERPDLEPLIVTLYQAMYEAIAAHSRLGLNVVVDVGHHDAYSISRGILSSCARILSGLPVLFVAVRCPLEVVMQRRIATWNSGYEEDGSVPKPVRLWQQAVHMLGIYDLEVDTSVLSSEECAVLIRQCLEEESPPSAFQSLETMT</sequence>
<dbReference type="RefSeq" id="WP_246431896.1">
    <property type="nucleotide sequence ID" value="NZ_CBCSLB010000025.1"/>
</dbReference>
<dbReference type="GO" id="GO:0016740">
    <property type="term" value="F:transferase activity"/>
    <property type="evidence" value="ECO:0007669"/>
    <property type="project" value="UniProtKB-KW"/>
</dbReference>
<protein>
    <submittedName>
        <fullName evidence="1">Chloramphenicol 3-O-phosphotransferase</fullName>
    </submittedName>
</protein>
<dbReference type="SUPFAM" id="SSF52540">
    <property type="entry name" value="P-loop containing nucleoside triphosphate hydrolases"/>
    <property type="match status" value="2"/>
</dbReference>
<organism evidence="1 2">
    <name type="scientific">Paenibacillus endophyticus</name>
    <dbReference type="NCBI Taxonomy" id="1294268"/>
    <lineage>
        <taxon>Bacteria</taxon>
        <taxon>Bacillati</taxon>
        <taxon>Bacillota</taxon>
        <taxon>Bacilli</taxon>
        <taxon>Bacillales</taxon>
        <taxon>Paenibacillaceae</taxon>
        <taxon>Paenibacillus</taxon>
    </lineage>
</organism>
<dbReference type="Gene3D" id="3.40.50.300">
    <property type="entry name" value="P-loop containing nucleotide triphosphate hydrolases"/>
    <property type="match status" value="2"/>
</dbReference>
<comment type="caution">
    <text evidence="1">The sequence shown here is derived from an EMBL/GenBank/DDBJ whole genome shotgun (WGS) entry which is preliminary data.</text>
</comment>
<name>A0A7W5CB74_9BACL</name>
<gene>
    <name evidence="1" type="ORF">FHS16_004454</name>
</gene>
<keyword evidence="1" id="KW-0808">Transferase</keyword>
<dbReference type="AlphaFoldDB" id="A0A7W5CB74"/>
<dbReference type="Proteomes" id="UP000518605">
    <property type="component" value="Unassembled WGS sequence"/>
</dbReference>
<dbReference type="InterPro" id="IPR027417">
    <property type="entry name" value="P-loop_NTPase"/>
</dbReference>